<dbReference type="EMBL" id="DVJO01000048">
    <property type="protein sequence ID" value="HIS82394.1"/>
    <property type="molecule type" value="Genomic_DNA"/>
</dbReference>
<evidence type="ECO:0000256" key="1">
    <source>
        <dbReference type="SAM" id="Phobius"/>
    </source>
</evidence>
<protein>
    <submittedName>
        <fullName evidence="2">Prepilin-type N-terminal cleavage/methylation domain-containing protein</fullName>
    </submittedName>
</protein>
<dbReference type="InterPro" id="IPR045584">
    <property type="entry name" value="Pilin-like"/>
</dbReference>
<organism evidence="2 3">
    <name type="scientific">Candidatus Scatenecus faecavium</name>
    <dbReference type="NCBI Taxonomy" id="2840915"/>
    <lineage>
        <taxon>Bacteria</taxon>
        <taxon>Candidatus Scatenecus</taxon>
    </lineage>
</organism>
<feature type="transmembrane region" description="Helical" evidence="1">
    <location>
        <begin position="21"/>
        <end position="43"/>
    </location>
</feature>
<dbReference type="Proteomes" id="UP000824139">
    <property type="component" value="Unassembled WGS sequence"/>
</dbReference>
<evidence type="ECO:0000313" key="2">
    <source>
        <dbReference type="EMBL" id="HIS82394.1"/>
    </source>
</evidence>
<proteinExistence type="predicted"/>
<keyword evidence="1" id="KW-0812">Transmembrane</keyword>
<evidence type="ECO:0000313" key="3">
    <source>
        <dbReference type="Proteomes" id="UP000824139"/>
    </source>
</evidence>
<dbReference type="SUPFAM" id="SSF54523">
    <property type="entry name" value="Pili subunits"/>
    <property type="match status" value="1"/>
</dbReference>
<gene>
    <name evidence="2" type="ORF">IAD41_02145</name>
</gene>
<accession>A0A9D1FUL3</accession>
<keyword evidence="1" id="KW-1133">Transmembrane helix</keyword>
<dbReference type="AlphaFoldDB" id="A0A9D1FUL3"/>
<sequence>MFQKINIYAKAFTKCLHAFTLAEVLITLGIIGVIAAMTLPVIMSKVQSVILKNQFKTAYSKLSQAVLQTQARMDYGVGCFYWMVGQLCKEVCTKRDPVYGGCIEFKCEDGSSLPANQNGLRNDCAVFEEELFTKTLKVVKFCQNNALAEGCLTDKYRGTDKIKKEQNPNIEVDPNRDFSDSNIKTRYSAWILADGTLIIKYGNYKASNFPIFTIDVNGHKGPNKWGYDIFTLGLQGDIDGIKKLAPYTYAVEKGGKSSQEILEEF</sequence>
<dbReference type="NCBIfam" id="TIGR02532">
    <property type="entry name" value="IV_pilin_GFxxxE"/>
    <property type="match status" value="1"/>
</dbReference>
<reference evidence="2" key="2">
    <citation type="journal article" date="2021" name="PeerJ">
        <title>Extensive microbial diversity within the chicken gut microbiome revealed by metagenomics and culture.</title>
        <authorList>
            <person name="Gilroy R."/>
            <person name="Ravi A."/>
            <person name="Getino M."/>
            <person name="Pursley I."/>
            <person name="Horton D.L."/>
            <person name="Alikhan N.F."/>
            <person name="Baker D."/>
            <person name="Gharbi K."/>
            <person name="Hall N."/>
            <person name="Watson M."/>
            <person name="Adriaenssens E.M."/>
            <person name="Foster-Nyarko E."/>
            <person name="Jarju S."/>
            <person name="Secka A."/>
            <person name="Antonio M."/>
            <person name="Oren A."/>
            <person name="Chaudhuri R.R."/>
            <person name="La Ragione R."/>
            <person name="Hildebrand F."/>
            <person name="Pallen M.J."/>
        </authorList>
    </citation>
    <scope>NUCLEOTIDE SEQUENCE</scope>
    <source>
        <strain evidence="2">CHK152-2994</strain>
    </source>
</reference>
<dbReference type="InterPro" id="IPR012902">
    <property type="entry name" value="N_methyl_site"/>
</dbReference>
<name>A0A9D1FUL3_9BACT</name>
<keyword evidence="1" id="KW-0472">Membrane</keyword>
<dbReference type="Gene3D" id="3.30.700.10">
    <property type="entry name" value="Glycoprotein, Type 4 Pilin"/>
    <property type="match status" value="1"/>
</dbReference>
<comment type="caution">
    <text evidence="2">The sequence shown here is derived from an EMBL/GenBank/DDBJ whole genome shotgun (WGS) entry which is preliminary data.</text>
</comment>
<reference evidence="2" key="1">
    <citation type="submission" date="2020-10" db="EMBL/GenBank/DDBJ databases">
        <authorList>
            <person name="Gilroy R."/>
        </authorList>
    </citation>
    <scope>NUCLEOTIDE SEQUENCE</scope>
    <source>
        <strain evidence="2">CHK152-2994</strain>
    </source>
</reference>